<dbReference type="RefSeq" id="WP_079323858.1">
    <property type="nucleotide sequence ID" value="NZ_MXAP01000003.1"/>
</dbReference>
<dbReference type="Proteomes" id="UP000254618">
    <property type="component" value="Unassembled WGS sequence"/>
</dbReference>
<evidence type="ECO:0000313" key="2">
    <source>
        <dbReference type="EMBL" id="STZ03762.1"/>
    </source>
</evidence>
<reference evidence="1 3" key="1">
    <citation type="submission" date="2017-03" db="EMBL/GenBank/DDBJ databases">
        <title>Draft genome sequence of Moraxella equi CCUG 4950T type strain.</title>
        <authorList>
            <person name="Salva-Serra F."/>
            <person name="Engstrom-Jakobsson H."/>
            <person name="Thorell K."/>
            <person name="Jaen-Luchoro D."/>
            <person name="Gonzales-Siles L."/>
            <person name="Karlsson R."/>
            <person name="Yazdan S."/>
            <person name="Boulund F."/>
            <person name="Johnning A."/>
            <person name="Engstrand L."/>
            <person name="Kristiansson E."/>
            <person name="Moore E."/>
        </authorList>
    </citation>
    <scope>NUCLEOTIDE SEQUENCE [LARGE SCALE GENOMIC DNA]</scope>
    <source>
        <strain evidence="1 3">CCUG 4950</strain>
    </source>
</reference>
<keyword evidence="3" id="KW-1185">Reference proteome</keyword>
<proteinExistence type="predicted"/>
<dbReference type="EMBL" id="UGQF01000001">
    <property type="protein sequence ID" value="STZ03762.1"/>
    <property type="molecule type" value="Genomic_DNA"/>
</dbReference>
<name>A0A378QTJ8_9GAMM</name>
<gene>
    <name evidence="1" type="ORF">B5J93_00145</name>
    <name evidence="2" type="ORF">NCTC11012_02017</name>
</gene>
<dbReference type="AlphaFoldDB" id="A0A378QTJ8"/>
<evidence type="ECO:0000313" key="1">
    <source>
        <dbReference type="EMBL" id="OPH40224.1"/>
    </source>
</evidence>
<evidence type="ECO:0000313" key="3">
    <source>
        <dbReference type="Proteomes" id="UP000190777"/>
    </source>
</evidence>
<evidence type="ECO:0000313" key="4">
    <source>
        <dbReference type="Proteomes" id="UP000254618"/>
    </source>
</evidence>
<accession>A0A378QTJ8</accession>
<protein>
    <submittedName>
        <fullName evidence="2">Uncharacterized protein</fullName>
    </submittedName>
</protein>
<dbReference type="Proteomes" id="UP000190777">
    <property type="component" value="Unassembled WGS sequence"/>
</dbReference>
<organism evidence="2 4">
    <name type="scientific">Moraxella equi</name>
    <dbReference type="NCBI Taxonomy" id="60442"/>
    <lineage>
        <taxon>Bacteria</taxon>
        <taxon>Pseudomonadati</taxon>
        <taxon>Pseudomonadota</taxon>
        <taxon>Gammaproteobacteria</taxon>
        <taxon>Moraxellales</taxon>
        <taxon>Moraxellaceae</taxon>
        <taxon>Moraxella</taxon>
    </lineage>
</organism>
<sequence>MNDYITQNASYFDDFDFDNAKVVKHPLIEKAQQAKSKYASSERIFDEDVLLWLNNQNDHTKHYINEMMRNLMAIEQAKMNV</sequence>
<dbReference type="EMBL" id="MXAP01000003">
    <property type="protein sequence ID" value="OPH40224.1"/>
    <property type="molecule type" value="Genomic_DNA"/>
</dbReference>
<reference evidence="2 4" key="2">
    <citation type="submission" date="2018-06" db="EMBL/GenBank/DDBJ databases">
        <authorList>
            <consortium name="Pathogen Informatics"/>
            <person name="Doyle S."/>
        </authorList>
    </citation>
    <scope>NUCLEOTIDE SEQUENCE [LARGE SCALE GENOMIC DNA]</scope>
    <source>
        <strain evidence="2 4">NCTC11012</strain>
    </source>
</reference>